<name>A0A084AP29_STACB</name>
<keyword evidence="1" id="KW-0732">Signal</keyword>
<dbReference type="InterPro" id="IPR023346">
    <property type="entry name" value="Lysozyme-like_dom_sf"/>
</dbReference>
<gene>
    <name evidence="2" type="ORF">S7711_10887</name>
</gene>
<evidence type="ECO:0008006" key="4">
    <source>
        <dbReference type="Google" id="ProtNLM"/>
    </source>
</evidence>
<sequence>MFAKIAATLSLAALAAAFPTGRDTNTTEARLMPIADRYVFYQGNGSPSAGWPSQASWGTWSELWNANLPLMRQSCGWNGWGINNSEREINDINTAIQQLSAQTGVDNRFILAIIMQETGGCTRAPTTNNGVVNPGLMQSHNGGGSCAWINDCPWSEIREMVSDGTAGTAYGDGLRQTYSRAAGALGDWGSRAYYSAARLYNSGSVDYNDLNNGFTSTRCYAVDVANRLTGWTLAARGCW</sequence>
<dbReference type="HOGENOM" id="CLU_058267_1_0_1"/>
<evidence type="ECO:0000313" key="2">
    <source>
        <dbReference type="EMBL" id="KEY67058.1"/>
    </source>
</evidence>
<feature type="signal peptide" evidence="1">
    <location>
        <begin position="1"/>
        <end position="17"/>
    </location>
</feature>
<organism evidence="2 3">
    <name type="scientific">Stachybotrys chartarum (strain CBS 109288 / IBT 7711)</name>
    <name type="common">Toxic black mold</name>
    <name type="synonym">Stilbospora chartarum</name>
    <dbReference type="NCBI Taxonomy" id="1280523"/>
    <lineage>
        <taxon>Eukaryota</taxon>
        <taxon>Fungi</taxon>
        <taxon>Dikarya</taxon>
        <taxon>Ascomycota</taxon>
        <taxon>Pezizomycotina</taxon>
        <taxon>Sordariomycetes</taxon>
        <taxon>Hypocreomycetidae</taxon>
        <taxon>Hypocreales</taxon>
        <taxon>Stachybotryaceae</taxon>
        <taxon>Stachybotrys</taxon>
    </lineage>
</organism>
<protein>
    <recommendedName>
        <fullName evidence="4">Transglycosylase SLT domain-containing protein</fullName>
    </recommendedName>
</protein>
<proteinExistence type="predicted"/>
<feature type="chain" id="PRO_5001770877" description="Transglycosylase SLT domain-containing protein" evidence="1">
    <location>
        <begin position="18"/>
        <end position="239"/>
    </location>
</feature>
<dbReference type="OrthoDB" id="1193027at2759"/>
<dbReference type="AlphaFoldDB" id="A0A084AP29"/>
<dbReference type="SUPFAM" id="SSF53955">
    <property type="entry name" value="Lysozyme-like"/>
    <property type="match status" value="1"/>
</dbReference>
<dbReference type="EMBL" id="KL648635">
    <property type="protein sequence ID" value="KEY67058.1"/>
    <property type="molecule type" value="Genomic_DNA"/>
</dbReference>
<accession>A0A084AP29</accession>
<reference evidence="2 3" key="1">
    <citation type="journal article" date="2014" name="BMC Genomics">
        <title>Comparative genome sequencing reveals chemotype-specific gene clusters in the toxigenic black mold Stachybotrys.</title>
        <authorList>
            <person name="Semeiks J."/>
            <person name="Borek D."/>
            <person name="Otwinowski Z."/>
            <person name="Grishin N.V."/>
        </authorList>
    </citation>
    <scope>NUCLEOTIDE SEQUENCE [LARGE SCALE GENOMIC DNA]</scope>
    <source>
        <strain evidence="3">CBS 109288 / IBT 7711</strain>
    </source>
</reference>
<keyword evidence="3" id="KW-1185">Reference proteome</keyword>
<evidence type="ECO:0000256" key="1">
    <source>
        <dbReference type="SAM" id="SignalP"/>
    </source>
</evidence>
<dbReference type="Gene3D" id="1.10.530.10">
    <property type="match status" value="1"/>
</dbReference>
<evidence type="ECO:0000313" key="3">
    <source>
        <dbReference type="Proteomes" id="UP000028045"/>
    </source>
</evidence>
<dbReference type="Proteomes" id="UP000028045">
    <property type="component" value="Unassembled WGS sequence"/>
</dbReference>